<dbReference type="SUPFAM" id="SSF57845">
    <property type="entry name" value="B-box zinc-binding domain"/>
    <property type="match status" value="1"/>
</dbReference>
<dbReference type="Gene3D" id="4.10.830.40">
    <property type="match status" value="1"/>
</dbReference>
<evidence type="ECO:0000256" key="7">
    <source>
        <dbReference type="SAM" id="Coils"/>
    </source>
</evidence>
<organism evidence="11 12">
    <name type="scientific">Characodon lateralis</name>
    <dbReference type="NCBI Taxonomy" id="208331"/>
    <lineage>
        <taxon>Eukaryota</taxon>
        <taxon>Metazoa</taxon>
        <taxon>Chordata</taxon>
        <taxon>Craniata</taxon>
        <taxon>Vertebrata</taxon>
        <taxon>Euteleostomi</taxon>
        <taxon>Actinopterygii</taxon>
        <taxon>Neopterygii</taxon>
        <taxon>Teleostei</taxon>
        <taxon>Neoteleostei</taxon>
        <taxon>Acanthomorphata</taxon>
        <taxon>Ovalentaria</taxon>
        <taxon>Atherinomorphae</taxon>
        <taxon>Cyprinodontiformes</taxon>
        <taxon>Goodeidae</taxon>
        <taxon>Characodon</taxon>
    </lineage>
</organism>
<dbReference type="SMART" id="SM00184">
    <property type="entry name" value="RING"/>
    <property type="match status" value="1"/>
</dbReference>
<evidence type="ECO:0000256" key="2">
    <source>
        <dbReference type="ARBA" id="ARBA00022723"/>
    </source>
</evidence>
<keyword evidence="12" id="KW-1185">Reference proteome</keyword>
<dbReference type="PRINTS" id="PR01407">
    <property type="entry name" value="BUTYPHLNCDUF"/>
</dbReference>
<dbReference type="InterPro" id="IPR003877">
    <property type="entry name" value="SPRY_dom"/>
</dbReference>
<dbReference type="PROSITE" id="PS50119">
    <property type="entry name" value="ZF_BBOX"/>
    <property type="match status" value="1"/>
</dbReference>
<dbReference type="Proteomes" id="UP001352852">
    <property type="component" value="Unassembled WGS sequence"/>
</dbReference>
<evidence type="ECO:0000313" key="11">
    <source>
        <dbReference type="EMBL" id="MED6284112.1"/>
    </source>
</evidence>
<dbReference type="Gene3D" id="3.30.40.10">
    <property type="entry name" value="Zinc/RING finger domain, C3HC4 (zinc finger)"/>
    <property type="match status" value="1"/>
</dbReference>
<dbReference type="Gene3D" id="2.60.120.920">
    <property type="match status" value="1"/>
</dbReference>
<evidence type="ECO:0000256" key="1">
    <source>
        <dbReference type="ARBA" id="ARBA00022588"/>
    </source>
</evidence>
<feature type="coiled-coil region" evidence="7">
    <location>
        <begin position="299"/>
        <end position="348"/>
    </location>
</feature>
<evidence type="ECO:0000313" key="12">
    <source>
        <dbReference type="Proteomes" id="UP001352852"/>
    </source>
</evidence>
<dbReference type="SUPFAM" id="SSF57850">
    <property type="entry name" value="RING/U-box"/>
    <property type="match status" value="1"/>
</dbReference>
<evidence type="ECO:0000256" key="4">
    <source>
        <dbReference type="ARBA" id="ARBA00022833"/>
    </source>
</evidence>
<dbReference type="InterPro" id="IPR051051">
    <property type="entry name" value="E3_ubiq-ligase_TRIM/RNF"/>
</dbReference>
<dbReference type="InterPro" id="IPR000315">
    <property type="entry name" value="Znf_B-box"/>
</dbReference>
<comment type="caution">
    <text evidence="11">The sequence shown here is derived from an EMBL/GenBank/DDBJ whole genome shotgun (WGS) entry which is preliminary data.</text>
</comment>
<evidence type="ECO:0000256" key="5">
    <source>
        <dbReference type="ARBA" id="ARBA00022859"/>
    </source>
</evidence>
<dbReference type="InterPro" id="IPR001870">
    <property type="entry name" value="B30.2/SPRY"/>
</dbReference>
<protein>
    <submittedName>
        <fullName evidence="11">Uncharacterized protein</fullName>
    </submittedName>
</protein>
<sequence length="607" mass="69311">MSEGLRVQDYVQENPDLKKLVEKCHFVDNRYWNNQQDGSWSNRLSTHTEMAYALTQEQVLCIICMDSFTNPVSIPCGHNFCLECINGFWDTSHKSECPLCKENFQNRPALRVNVGLKDITEQFKRCLRSEQASNPEPPGRNCSRQSSKSDNITCDICGENKLTAVKSCLVCQASYCEVHLTPHLRDSMMTKHRLTDPATFRTSHLCRNHNKPLEMFCKKCQSPVCTSCTERDHKHHQVVPMEKESRRIKAKLKIFEAEIQQMIQTLFKKTEDIKNSMELSRIDKEKEIQTSVHVVTMVINAIERNQARLIEEIEEKHEAANRRAEDLLEELDQEIGELQKRRSKLQYLEDTKDPLHLLQSFPCLSSPMSSTNWSKVCVDSDIYIRSVRTAFSKLVDLCHELENKFCGEEVTKLAKYAVDVSLDPTTAASWLLLSPNGKKVSLSSQSRRQSLPDDPRRFDSCVAVLGKQSFTSGRRYWVVKIGDKTDWDLGVAKESINRKGPIIVRPDNGYWAICRRKGESLRACAGPSVTLNLHEIPMKVGVFLDYEDGSVSFYNADAKTHIYTYKGCSFTEPLYPYFNPCLHDNGRNTEPLIICPVETGLTIETAG</sequence>
<dbReference type="EMBL" id="JAHUTJ010050442">
    <property type="protein sequence ID" value="MED6284112.1"/>
    <property type="molecule type" value="Genomic_DNA"/>
</dbReference>
<dbReference type="Gene3D" id="3.30.160.60">
    <property type="entry name" value="Classic Zinc Finger"/>
    <property type="match status" value="1"/>
</dbReference>
<dbReference type="InterPro" id="IPR013083">
    <property type="entry name" value="Znf_RING/FYVE/PHD"/>
</dbReference>
<dbReference type="InterPro" id="IPR013320">
    <property type="entry name" value="ConA-like_dom_sf"/>
</dbReference>
<dbReference type="SMART" id="SM00336">
    <property type="entry name" value="BBOX"/>
    <property type="match status" value="1"/>
</dbReference>
<dbReference type="Pfam" id="PF13765">
    <property type="entry name" value="PRY"/>
    <property type="match status" value="1"/>
</dbReference>
<dbReference type="SUPFAM" id="SSF49899">
    <property type="entry name" value="Concanavalin A-like lectins/glucanases"/>
    <property type="match status" value="1"/>
</dbReference>
<keyword evidence="5" id="KW-0391">Immunity</keyword>
<dbReference type="InterPro" id="IPR017907">
    <property type="entry name" value="Znf_RING_CS"/>
</dbReference>
<dbReference type="PROSITE" id="PS50089">
    <property type="entry name" value="ZF_RING_2"/>
    <property type="match status" value="1"/>
</dbReference>
<dbReference type="InterPro" id="IPR058030">
    <property type="entry name" value="TRIM8/14/16/25/29/45/65_CC"/>
</dbReference>
<dbReference type="PROSITE" id="PS00518">
    <property type="entry name" value="ZF_RING_1"/>
    <property type="match status" value="1"/>
</dbReference>
<reference evidence="11 12" key="1">
    <citation type="submission" date="2021-06" db="EMBL/GenBank/DDBJ databases">
        <authorList>
            <person name="Palmer J.M."/>
        </authorList>
    </citation>
    <scope>NUCLEOTIDE SEQUENCE [LARGE SCALE GENOMIC DNA]</scope>
    <source>
        <strain evidence="11 12">CL_MEX2019</strain>
        <tissue evidence="11">Muscle</tissue>
    </source>
</reference>
<feature type="domain" description="B30.2/SPRY" evidence="10">
    <location>
        <begin position="400"/>
        <end position="601"/>
    </location>
</feature>
<proteinExistence type="predicted"/>
<keyword evidence="2" id="KW-0479">Metal-binding</keyword>
<dbReference type="InterPro" id="IPR001841">
    <property type="entry name" value="Znf_RING"/>
</dbReference>
<dbReference type="Pfam" id="PF00622">
    <property type="entry name" value="SPRY"/>
    <property type="match status" value="1"/>
</dbReference>
<dbReference type="InterPro" id="IPR006574">
    <property type="entry name" value="PRY"/>
</dbReference>
<accession>A0ABU7EA17</accession>
<dbReference type="PANTHER" id="PTHR25465">
    <property type="entry name" value="B-BOX DOMAIN CONTAINING"/>
    <property type="match status" value="1"/>
</dbReference>
<keyword evidence="1" id="KW-0399">Innate immunity</keyword>
<dbReference type="InterPro" id="IPR003879">
    <property type="entry name" value="Butyrophylin_SPRY"/>
</dbReference>
<evidence type="ECO:0000259" key="8">
    <source>
        <dbReference type="PROSITE" id="PS50089"/>
    </source>
</evidence>
<evidence type="ECO:0000256" key="3">
    <source>
        <dbReference type="ARBA" id="ARBA00022771"/>
    </source>
</evidence>
<name>A0ABU7EA17_9TELE</name>
<feature type="domain" description="RING-type" evidence="8">
    <location>
        <begin position="61"/>
        <end position="101"/>
    </location>
</feature>
<evidence type="ECO:0000259" key="10">
    <source>
        <dbReference type="PROSITE" id="PS50188"/>
    </source>
</evidence>
<feature type="domain" description="B box-type" evidence="9">
    <location>
        <begin position="201"/>
        <end position="241"/>
    </location>
</feature>
<dbReference type="PROSITE" id="PS50188">
    <property type="entry name" value="B302_SPRY"/>
    <property type="match status" value="1"/>
</dbReference>
<dbReference type="Pfam" id="PF25600">
    <property type="entry name" value="TRIM_CC"/>
    <property type="match status" value="1"/>
</dbReference>
<dbReference type="PANTHER" id="PTHR25465:SF32">
    <property type="entry name" value="BLOODTHIRSTY-RELATED GENE FAMILY, MEMBER 16 ISOFORM X1-RELATED"/>
    <property type="match status" value="1"/>
</dbReference>
<dbReference type="InterPro" id="IPR043136">
    <property type="entry name" value="B30.2/SPRY_sf"/>
</dbReference>
<dbReference type="SMART" id="SM00449">
    <property type="entry name" value="SPRY"/>
    <property type="match status" value="1"/>
</dbReference>
<evidence type="ECO:0000256" key="6">
    <source>
        <dbReference type="PROSITE-ProRule" id="PRU00024"/>
    </source>
</evidence>
<keyword evidence="4" id="KW-0862">Zinc</keyword>
<keyword evidence="7" id="KW-0175">Coiled coil</keyword>
<dbReference type="SMART" id="SM00589">
    <property type="entry name" value="PRY"/>
    <property type="match status" value="1"/>
</dbReference>
<dbReference type="Pfam" id="PF15227">
    <property type="entry name" value="zf-C3HC4_4"/>
    <property type="match status" value="1"/>
</dbReference>
<gene>
    <name evidence="11" type="ORF">CHARACLAT_015923</name>
</gene>
<evidence type="ECO:0000259" key="9">
    <source>
        <dbReference type="PROSITE" id="PS50119"/>
    </source>
</evidence>
<dbReference type="Pfam" id="PF00643">
    <property type="entry name" value="zf-B_box"/>
    <property type="match status" value="1"/>
</dbReference>
<dbReference type="CDD" id="cd13733">
    <property type="entry name" value="SPRY_PRY_C-I_1"/>
    <property type="match status" value="1"/>
</dbReference>
<keyword evidence="3 6" id="KW-0863">Zinc-finger</keyword>